<dbReference type="InterPro" id="IPR036034">
    <property type="entry name" value="PDZ_sf"/>
</dbReference>
<dbReference type="InterPro" id="IPR019748">
    <property type="entry name" value="FERM_central"/>
</dbReference>
<dbReference type="Pfam" id="PF00595">
    <property type="entry name" value="PDZ"/>
    <property type="match status" value="1"/>
</dbReference>
<dbReference type="SUPFAM" id="SSF47031">
    <property type="entry name" value="Second domain of FERM"/>
    <property type="match status" value="1"/>
</dbReference>
<dbReference type="PANTHER" id="PTHR13429:SF12">
    <property type="entry name" value="FERM AND PDZ DOMAIN-CONTAINING PROTEIN 2"/>
    <property type="match status" value="1"/>
</dbReference>
<dbReference type="InterPro" id="IPR019749">
    <property type="entry name" value="Band_41_domain"/>
</dbReference>
<dbReference type="SUPFAM" id="SSF50156">
    <property type="entry name" value="PDZ domain-like"/>
    <property type="match status" value="1"/>
</dbReference>
<name>A0A9Q0MVW7_9DIPT</name>
<dbReference type="InterPro" id="IPR014352">
    <property type="entry name" value="FERM/acyl-CoA-bd_prot_sf"/>
</dbReference>
<feature type="domain" description="PDZ" evidence="3">
    <location>
        <begin position="858"/>
        <end position="931"/>
    </location>
</feature>
<evidence type="ECO:0000256" key="1">
    <source>
        <dbReference type="SAM" id="MobiDB-lite"/>
    </source>
</evidence>
<dbReference type="InterPro" id="IPR019747">
    <property type="entry name" value="FERM_CS"/>
</dbReference>
<reference evidence="4" key="1">
    <citation type="submission" date="2022-07" db="EMBL/GenBank/DDBJ databases">
        <authorList>
            <person name="Trinca V."/>
            <person name="Uliana J.V.C."/>
            <person name="Torres T.T."/>
            <person name="Ward R.J."/>
            <person name="Monesi N."/>
        </authorList>
    </citation>
    <scope>NUCLEOTIDE SEQUENCE</scope>
    <source>
        <strain evidence="4">HSMRA1968</strain>
        <tissue evidence="4">Whole embryos</tissue>
    </source>
</reference>
<dbReference type="Proteomes" id="UP001151699">
    <property type="component" value="Chromosome X"/>
</dbReference>
<dbReference type="Pfam" id="PF00373">
    <property type="entry name" value="FERM_M"/>
    <property type="match status" value="1"/>
</dbReference>
<dbReference type="SUPFAM" id="SSF50729">
    <property type="entry name" value="PH domain-like"/>
    <property type="match status" value="1"/>
</dbReference>
<comment type="caution">
    <text evidence="4">The sequence shown here is derived from an EMBL/GenBank/DDBJ whole genome shotgun (WGS) entry which is preliminary data.</text>
</comment>
<dbReference type="PANTHER" id="PTHR13429">
    <property type="entry name" value="FERM DOMAIN (PROTEIN4.1-EZRIN-RADIXIN-MOESIN) FAMILY"/>
    <property type="match status" value="1"/>
</dbReference>
<feature type="compositionally biased region" description="Polar residues" evidence="1">
    <location>
        <begin position="13"/>
        <end position="37"/>
    </location>
</feature>
<gene>
    <name evidence="4" type="primary">PTPN13</name>
    <name evidence="4" type="ORF">Bhyg_10838</name>
</gene>
<sequence>MDLFQEAVDKSEMFSSNKNSPSFDNRSDTDSGNSSAQGDRDIYAIYNHESDRKIQTSEKRALKVSRASTDDYKHAIDAPFIKFNAIGCPMPSEMEEKPLEPSKRLQVTRRRDEILKRRNRSRRNTIAVNLLDVTKDNLSHTNDSWDGYESKSSNCIDKIGDIEENGLAKKINDMKNGSSMPELNGTKFSTLPNLKVRRTKEILSSNENINHSLIIKSKGPEFIANSSLSPRAIDITDTKCQHNKRALIVLLLNGKSIKITCNPATATAQEIFETVVKCENFTENFFLGICALNGGDFVFLPPDLKIHKVAPEIWFNPSKKGSYTENVIFTLFLRTKFFLPTLRGISHILCNDDELISLGGLALQSEIGDFTESMKHADYFTISHYLPEGVYQRNMAMGKYLRNSHYSKKGLQSREAEYNFIRYVQEMKEYGLHLFSAVWTADDDLPYDVYVAVSLSGIQIFKRSSTSRQDEPSGNAKHSKTEYQRKLYANFEWLEIENLCFSKHILCVVIRRSESLKAKDNNRVKYKLRMDGRKSYFAFHLASEHHRFYMKLRNSFISLKALSDELNFPLKTTMVSTADQGHMEAGIDDFQQNYVNMEQPNPIELVNKPDKTGESRVGKLKKSMLNDNRLLKLRNKFLKRSKSSVSKERICLNPNGQSKEENQNKENECPKIELKSQLLSPNRNRVKMGTRVFSAQFLNKSFDNVSDSNGFNMYRFDSNGYLNQDSHRGKTCNLGQCEQDFSDDGMSLTSTSLSSLYYSEKMSEKFAPSPLPTEAYVIQSNMKSNCDINQFSMFNESISDSLLEKFNNLSNNNTIGDRVISRITIVKDSFAQINSNNGGVFSLDSDGNSSTEDNYVAGKWTLGISIVQGSDKNVYVKDLVKNGPGERGGVQIGDQILAVNGRSLLNLSYDQSLKMLQNTDSTVELTLSQIYKKPITAKQVSNVQPTKVSTVRNITRSMKNSFKFKKDRKDIETGKSNINHVQKTKENYQKHVDSCDIAVRNYKNGNEKAAIRVRSTPDLPKVVGTIPKHPVTDKGTHPRAMGLSRKYVGPVRYPVTPVRPTNSAEKHRLSLLADNVDKQVFI</sequence>
<dbReference type="EMBL" id="WJQU01000003">
    <property type="protein sequence ID" value="KAJ6638105.1"/>
    <property type="molecule type" value="Genomic_DNA"/>
</dbReference>
<dbReference type="PROSITE" id="PS50106">
    <property type="entry name" value="PDZ"/>
    <property type="match status" value="1"/>
</dbReference>
<dbReference type="GO" id="GO:0035332">
    <property type="term" value="P:positive regulation of hippo signaling"/>
    <property type="evidence" value="ECO:0007669"/>
    <property type="project" value="TreeGrafter"/>
</dbReference>
<proteinExistence type="predicted"/>
<dbReference type="InterPro" id="IPR047145">
    <property type="entry name" value="FRMD6-like"/>
</dbReference>
<feature type="domain" description="FERM" evidence="2">
    <location>
        <begin position="245"/>
        <end position="553"/>
    </location>
</feature>
<protein>
    <submittedName>
        <fullName evidence="4">Tyrosine-protein phosphatase non-receptor type 13</fullName>
    </submittedName>
</protein>
<dbReference type="InterPro" id="IPR000299">
    <property type="entry name" value="FERM_domain"/>
</dbReference>
<dbReference type="InterPro" id="IPR029071">
    <property type="entry name" value="Ubiquitin-like_domsf"/>
</dbReference>
<dbReference type="PROSITE" id="PS50057">
    <property type="entry name" value="FERM_3"/>
    <property type="match status" value="1"/>
</dbReference>
<dbReference type="InterPro" id="IPR011993">
    <property type="entry name" value="PH-like_dom_sf"/>
</dbReference>
<dbReference type="CDD" id="cd14473">
    <property type="entry name" value="FERM_B-lobe"/>
    <property type="match status" value="1"/>
</dbReference>
<evidence type="ECO:0000259" key="3">
    <source>
        <dbReference type="PROSITE" id="PS50106"/>
    </source>
</evidence>
<dbReference type="SMART" id="SM00295">
    <property type="entry name" value="B41"/>
    <property type="match status" value="1"/>
</dbReference>
<dbReference type="SMART" id="SM00228">
    <property type="entry name" value="PDZ"/>
    <property type="match status" value="1"/>
</dbReference>
<dbReference type="CDD" id="cd00136">
    <property type="entry name" value="PDZ_canonical"/>
    <property type="match status" value="1"/>
</dbReference>
<dbReference type="InterPro" id="IPR018980">
    <property type="entry name" value="FERM_PH-like_C"/>
</dbReference>
<dbReference type="SUPFAM" id="SSF54236">
    <property type="entry name" value="Ubiquitin-like"/>
    <property type="match status" value="1"/>
</dbReference>
<dbReference type="GO" id="GO:0098592">
    <property type="term" value="C:cytoplasmic side of apical plasma membrane"/>
    <property type="evidence" value="ECO:0007669"/>
    <property type="project" value="TreeGrafter"/>
</dbReference>
<keyword evidence="5" id="KW-1185">Reference proteome</keyword>
<evidence type="ECO:0000313" key="4">
    <source>
        <dbReference type="EMBL" id="KAJ6638105.1"/>
    </source>
</evidence>
<dbReference type="SMART" id="SM01196">
    <property type="entry name" value="FERM_C"/>
    <property type="match status" value="1"/>
</dbReference>
<dbReference type="InterPro" id="IPR001478">
    <property type="entry name" value="PDZ"/>
</dbReference>
<dbReference type="InterPro" id="IPR035963">
    <property type="entry name" value="FERM_2"/>
</dbReference>
<dbReference type="GO" id="GO:0009887">
    <property type="term" value="P:animal organ morphogenesis"/>
    <property type="evidence" value="ECO:0007669"/>
    <property type="project" value="UniProtKB-ARBA"/>
</dbReference>
<feature type="region of interest" description="Disordered" evidence="1">
    <location>
        <begin position="1"/>
        <end position="39"/>
    </location>
</feature>
<dbReference type="Gene3D" id="2.30.29.30">
    <property type="entry name" value="Pleckstrin-homology domain (PH domain)/Phosphotyrosine-binding domain (PTB)"/>
    <property type="match status" value="1"/>
</dbReference>
<dbReference type="OrthoDB" id="123971at2759"/>
<dbReference type="GO" id="GO:0030182">
    <property type="term" value="P:neuron differentiation"/>
    <property type="evidence" value="ECO:0007669"/>
    <property type="project" value="UniProtKB-ARBA"/>
</dbReference>
<dbReference type="Gene3D" id="2.30.42.10">
    <property type="match status" value="1"/>
</dbReference>
<dbReference type="Gene3D" id="1.20.80.10">
    <property type="match status" value="1"/>
</dbReference>
<organism evidence="4 5">
    <name type="scientific">Pseudolycoriella hygida</name>
    <dbReference type="NCBI Taxonomy" id="35572"/>
    <lineage>
        <taxon>Eukaryota</taxon>
        <taxon>Metazoa</taxon>
        <taxon>Ecdysozoa</taxon>
        <taxon>Arthropoda</taxon>
        <taxon>Hexapoda</taxon>
        <taxon>Insecta</taxon>
        <taxon>Pterygota</taxon>
        <taxon>Neoptera</taxon>
        <taxon>Endopterygota</taxon>
        <taxon>Diptera</taxon>
        <taxon>Nematocera</taxon>
        <taxon>Sciaroidea</taxon>
        <taxon>Sciaridae</taxon>
        <taxon>Pseudolycoriella</taxon>
    </lineage>
</organism>
<evidence type="ECO:0000259" key="2">
    <source>
        <dbReference type="PROSITE" id="PS50057"/>
    </source>
</evidence>
<dbReference type="AlphaFoldDB" id="A0A9Q0MVW7"/>
<accession>A0A9Q0MVW7</accession>
<evidence type="ECO:0000313" key="5">
    <source>
        <dbReference type="Proteomes" id="UP001151699"/>
    </source>
</evidence>
<dbReference type="PROSITE" id="PS00661">
    <property type="entry name" value="FERM_2"/>
    <property type="match status" value="1"/>
</dbReference>